<protein>
    <submittedName>
        <fullName evidence="1">Uncharacterized protein</fullName>
    </submittedName>
</protein>
<dbReference type="Proteomes" id="UP000602510">
    <property type="component" value="Unassembled WGS sequence"/>
</dbReference>
<evidence type="ECO:0000313" key="2">
    <source>
        <dbReference type="Proteomes" id="UP000602510"/>
    </source>
</evidence>
<organism evidence="1 2">
    <name type="scientific">Phytophthora infestans</name>
    <name type="common">Potato late blight agent</name>
    <name type="synonym">Botrytis infestans</name>
    <dbReference type="NCBI Taxonomy" id="4787"/>
    <lineage>
        <taxon>Eukaryota</taxon>
        <taxon>Sar</taxon>
        <taxon>Stramenopiles</taxon>
        <taxon>Oomycota</taxon>
        <taxon>Peronosporomycetes</taxon>
        <taxon>Peronosporales</taxon>
        <taxon>Peronosporaceae</taxon>
        <taxon>Phytophthora</taxon>
    </lineage>
</organism>
<reference evidence="1" key="1">
    <citation type="submission" date="2020-04" db="EMBL/GenBank/DDBJ databases">
        <title>Hybrid Assembly of Korean Phytophthora infestans isolates.</title>
        <authorList>
            <person name="Prokchorchik M."/>
            <person name="Lee Y."/>
            <person name="Seo J."/>
            <person name="Cho J.-H."/>
            <person name="Park Y.-E."/>
            <person name="Jang D.-C."/>
            <person name="Im J.-S."/>
            <person name="Choi J.-G."/>
            <person name="Park H.-J."/>
            <person name="Lee G.-B."/>
            <person name="Lee Y.-G."/>
            <person name="Hong S.-Y."/>
            <person name="Cho K."/>
            <person name="Sohn K.H."/>
        </authorList>
    </citation>
    <scope>NUCLEOTIDE SEQUENCE</scope>
    <source>
        <strain evidence="1">KR_1_A1</strain>
    </source>
</reference>
<keyword evidence="2" id="KW-1185">Reference proteome</keyword>
<gene>
    <name evidence="1" type="ORF">GN244_ATG19422</name>
</gene>
<dbReference type="AlphaFoldDB" id="A0A833SJB1"/>
<proteinExistence type="predicted"/>
<accession>A0A833SJB1</accession>
<sequence>MFSEKNPNGKMSLISELNTNYGGAGTRDLIFWALKDPKTAEMASKLLAEKSSNTGSITGIDPMYDILGDMIAEASKNLSTANMAKRVEEELVRSIDVLNNPPRLSIWIKYMEALNKEHPGTMVDTLRKQFGDTLTAQLLIRAQRTSKDMADDLQTSLLNKWEADKIKPSTVAVSGRITGRILKSLLAR</sequence>
<dbReference type="EMBL" id="WSZM01000942">
    <property type="protein sequence ID" value="KAF4028870.1"/>
    <property type="molecule type" value="Genomic_DNA"/>
</dbReference>
<name>A0A833SJB1_PHYIN</name>
<evidence type="ECO:0000313" key="1">
    <source>
        <dbReference type="EMBL" id="KAF4028870.1"/>
    </source>
</evidence>
<comment type="caution">
    <text evidence="1">The sequence shown here is derived from an EMBL/GenBank/DDBJ whole genome shotgun (WGS) entry which is preliminary data.</text>
</comment>